<dbReference type="GO" id="GO:0003677">
    <property type="term" value="F:DNA binding"/>
    <property type="evidence" value="ECO:0007669"/>
    <property type="project" value="TreeGrafter"/>
</dbReference>
<keyword evidence="4 5" id="KW-0949">S-adenosyl-L-methionine</keyword>
<keyword evidence="8" id="KW-1185">Reference proteome</keyword>
<dbReference type="PANTHER" id="PTHR10629:SF52">
    <property type="entry name" value="DNA (CYTOSINE-5)-METHYLTRANSFERASE 1"/>
    <property type="match status" value="1"/>
</dbReference>
<feature type="compositionally biased region" description="Polar residues" evidence="6">
    <location>
        <begin position="761"/>
        <end position="775"/>
    </location>
</feature>
<feature type="compositionally biased region" description="Basic and acidic residues" evidence="6">
    <location>
        <begin position="840"/>
        <end position="857"/>
    </location>
</feature>
<dbReference type="Proteomes" id="UP001303222">
    <property type="component" value="Unassembled WGS sequence"/>
</dbReference>
<evidence type="ECO:0000256" key="3">
    <source>
        <dbReference type="ARBA" id="ARBA00022679"/>
    </source>
</evidence>
<protein>
    <recommendedName>
        <fullName evidence="1">DNA (cytosine-5-)-methyltransferase</fullName>
        <ecNumber evidence="1">2.1.1.37</ecNumber>
    </recommendedName>
</protein>
<dbReference type="GO" id="GO:0003886">
    <property type="term" value="F:DNA (cytosine-5-)-methyltransferase activity"/>
    <property type="evidence" value="ECO:0007669"/>
    <property type="project" value="UniProtKB-EC"/>
</dbReference>
<reference evidence="7" key="1">
    <citation type="journal article" date="2023" name="Mol. Phylogenet. Evol.">
        <title>Genome-scale phylogeny and comparative genomics of the fungal order Sordariales.</title>
        <authorList>
            <person name="Hensen N."/>
            <person name="Bonometti L."/>
            <person name="Westerberg I."/>
            <person name="Brannstrom I.O."/>
            <person name="Guillou S."/>
            <person name="Cros-Aarteil S."/>
            <person name="Calhoun S."/>
            <person name="Haridas S."/>
            <person name="Kuo A."/>
            <person name="Mondo S."/>
            <person name="Pangilinan J."/>
            <person name="Riley R."/>
            <person name="LaButti K."/>
            <person name="Andreopoulos B."/>
            <person name="Lipzen A."/>
            <person name="Chen C."/>
            <person name="Yan M."/>
            <person name="Daum C."/>
            <person name="Ng V."/>
            <person name="Clum A."/>
            <person name="Steindorff A."/>
            <person name="Ohm R.A."/>
            <person name="Martin F."/>
            <person name="Silar P."/>
            <person name="Natvig D.O."/>
            <person name="Lalanne C."/>
            <person name="Gautier V."/>
            <person name="Ament-Velasquez S.L."/>
            <person name="Kruys A."/>
            <person name="Hutchinson M.I."/>
            <person name="Powell A.J."/>
            <person name="Barry K."/>
            <person name="Miller A.N."/>
            <person name="Grigoriev I.V."/>
            <person name="Debuchy R."/>
            <person name="Gladieux P."/>
            <person name="Hiltunen Thoren M."/>
            <person name="Johannesson H."/>
        </authorList>
    </citation>
    <scope>NUCLEOTIDE SEQUENCE</scope>
    <source>
        <strain evidence="7">CBS 626.80</strain>
    </source>
</reference>
<dbReference type="PRINTS" id="PR00105">
    <property type="entry name" value="C5METTRFRASE"/>
</dbReference>
<sequence length="857" mass="96645">MVDIWEPKSLPGGEQNPFVVDDEEDAIQIHDEEEVEQEVAEVIDITEDDLEPRERRGEIGLRDEEKSLPSFFLHEQNFVLRPGMTVELKEPKPISRFLISFVRVHYIIELRQAYTSHITIRGHGFTRAKKMNGMLPKQLNECCLVALVDIHDPQSWREQALLDIKPENILTTRKLRVTNAPFPRYRDKYAEMASKRQQVEDMGILVSRYYYIEYYQTAGDQSKPREWAFVRIGEDAADEEFRLLDEVLVNGWRGGKVRGGSFIPAEQQGRRPHHIHLDDPTHSMPVHGPTHVSRDQKYTAGDTFAGAGGASRGITDSGLHLEFCVDNWEHAIASLNANFHATTIYNVDMHDFIVDKNIKHRVDILHLSPPCQVWSPAHTRPGQNDEKNLAILFSCTHLIEKIRPRLFTVEQTFGILHPRFANFFQSLVRGFTDHGYSVRWKVINFSHYGLPQPRRRLIMIGAGPGEKLPPFPPPTHSPEVCRSRRNGGLKPGTTARQALSMIDERRRHDFHQPYLQPFPTPKAPWDGDKPLPYTVTCGAAENYHWSGIRQFTPLEYALLQGFPLHHQFAGNYIKKQIGNAFPPIFVKLLYQHLANWLDTQDNVVRVHQARVVPGPFRTPSRRENEVTFLSSRKRRQFNAVEIMQDDDSAYIRTKRARLDASPSQAKQKTVIDLDEDMSTLELEQDDDARSDSATIRESSADSPRGSSPSTPFSTSVSPLIPPSKQPGSSHHIRGGLFISPRPVAPSPLGPSPDPRPSSSRAQQTQTLPRGNSSYDMQGVRRRLFFTVPPPRTEPFSSPSSTSSISSTTATSSLGSSTPSNGSGSPAQGSGSSSSSPKVWVKKENKKGTKEEPMELSD</sequence>
<dbReference type="AlphaFoldDB" id="A0AAN6NNJ7"/>
<proteinExistence type="inferred from homology"/>
<dbReference type="Gene3D" id="3.90.120.10">
    <property type="entry name" value="DNA Methylase, subunit A, domain 2"/>
    <property type="match status" value="1"/>
</dbReference>
<feature type="active site" evidence="5">
    <location>
        <position position="371"/>
    </location>
</feature>
<dbReference type="InterPro" id="IPR001525">
    <property type="entry name" value="C5_MeTfrase"/>
</dbReference>
<evidence type="ECO:0000256" key="4">
    <source>
        <dbReference type="ARBA" id="ARBA00022691"/>
    </source>
</evidence>
<dbReference type="Gene3D" id="3.40.50.150">
    <property type="entry name" value="Vaccinia Virus protein VP39"/>
    <property type="match status" value="1"/>
</dbReference>
<feature type="compositionally biased region" description="Low complexity" evidence="6">
    <location>
        <begin position="793"/>
        <end position="836"/>
    </location>
</feature>
<dbReference type="GO" id="GO:0005634">
    <property type="term" value="C:nucleus"/>
    <property type="evidence" value="ECO:0007669"/>
    <property type="project" value="TreeGrafter"/>
</dbReference>
<evidence type="ECO:0000313" key="7">
    <source>
        <dbReference type="EMBL" id="KAK3948930.1"/>
    </source>
</evidence>
<evidence type="ECO:0000256" key="2">
    <source>
        <dbReference type="ARBA" id="ARBA00022603"/>
    </source>
</evidence>
<dbReference type="EC" id="2.1.1.37" evidence="1"/>
<dbReference type="PANTHER" id="PTHR10629">
    <property type="entry name" value="CYTOSINE-SPECIFIC METHYLTRANSFERASE"/>
    <property type="match status" value="1"/>
</dbReference>
<dbReference type="PROSITE" id="PS51679">
    <property type="entry name" value="SAM_MT_C5"/>
    <property type="match status" value="1"/>
</dbReference>
<comment type="caution">
    <text evidence="7">The sequence shown here is derived from an EMBL/GenBank/DDBJ whole genome shotgun (WGS) entry which is preliminary data.</text>
</comment>
<dbReference type="Pfam" id="PF00145">
    <property type="entry name" value="DNA_methylase"/>
    <property type="match status" value="1"/>
</dbReference>
<evidence type="ECO:0000256" key="6">
    <source>
        <dbReference type="SAM" id="MobiDB-lite"/>
    </source>
</evidence>
<gene>
    <name evidence="7" type="ORF">QBC32DRAFT_267879</name>
</gene>
<evidence type="ECO:0000256" key="1">
    <source>
        <dbReference type="ARBA" id="ARBA00011975"/>
    </source>
</evidence>
<name>A0AAN6NNJ7_9PEZI</name>
<feature type="compositionally biased region" description="Low complexity" evidence="6">
    <location>
        <begin position="700"/>
        <end position="718"/>
    </location>
</feature>
<dbReference type="GO" id="GO:0044027">
    <property type="term" value="P:negative regulation of gene expression via chromosomal CpG island methylation"/>
    <property type="evidence" value="ECO:0007669"/>
    <property type="project" value="TreeGrafter"/>
</dbReference>
<keyword evidence="2 5" id="KW-0489">Methyltransferase</keyword>
<feature type="compositionally biased region" description="Pro residues" evidence="6">
    <location>
        <begin position="742"/>
        <end position="755"/>
    </location>
</feature>
<feature type="region of interest" description="Disordered" evidence="6">
    <location>
        <begin position="658"/>
        <end position="857"/>
    </location>
</feature>
<evidence type="ECO:0000256" key="5">
    <source>
        <dbReference type="PROSITE-ProRule" id="PRU01016"/>
    </source>
</evidence>
<organism evidence="7 8">
    <name type="scientific">Pseudoneurospora amorphoporcata</name>
    <dbReference type="NCBI Taxonomy" id="241081"/>
    <lineage>
        <taxon>Eukaryota</taxon>
        <taxon>Fungi</taxon>
        <taxon>Dikarya</taxon>
        <taxon>Ascomycota</taxon>
        <taxon>Pezizomycotina</taxon>
        <taxon>Sordariomycetes</taxon>
        <taxon>Sordariomycetidae</taxon>
        <taxon>Sordariales</taxon>
        <taxon>Sordariaceae</taxon>
        <taxon>Pseudoneurospora</taxon>
    </lineage>
</organism>
<evidence type="ECO:0000313" key="8">
    <source>
        <dbReference type="Proteomes" id="UP001303222"/>
    </source>
</evidence>
<dbReference type="InterPro" id="IPR050390">
    <property type="entry name" value="C5-Methyltransferase"/>
</dbReference>
<accession>A0AAN6NNJ7</accession>
<dbReference type="InterPro" id="IPR029063">
    <property type="entry name" value="SAM-dependent_MTases_sf"/>
</dbReference>
<dbReference type="SUPFAM" id="SSF53335">
    <property type="entry name" value="S-adenosyl-L-methionine-dependent methyltransferases"/>
    <property type="match status" value="1"/>
</dbReference>
<feature type="compositionally biased region" description="Acidic residues" evidence="6">
    <location>
        <begin position="672"/>
        <end position="688"/>
    </location>
</feature>
<comment type="similarity">
    <text evidence="5">Belongs to the class I-like SAM-binding methyltransferase superfamily. C5-methyltransferase family.</text>
</comment>
<dbReference type="GO" id="GO:0032259">
    <property type="term" value="P:methylation"/>
    <property type="evidence" value="ECO:0007669"/>
    <property type="project" value="UniProtKB-KW"/>
</dbReference>
<dbReference type="EMBL" id="MU859237">
    <property type="protein sequence ID" value="KAK3948930.1"/>
    <property type="molecule type" value="Genomic_DNA"/>
</dbReference>
<reference evidence="7" key="2">
    <citation type="submission" date="2023-06" db="EMBL/GenBank/DDBJ databases">
        <authorList>
            <consortium name="Lawrence Berkeley National Laboratory"/>
            <person name="Mondo S.J."/>
            <person name="Hensen N."/>
            <person name="Bonometti L."/>
            <person name="Westerberg I."/>
            <person name="Brannstrom I.O."/>
            <person name="Guillou S."/>
            <person name="Cros-Aarteil S."/>
            <person name="Calhoun S."/>
            <person name="Haridas S."/>
            <person name="Kuo A."/>
            <person name="Pangilinan J."/>
            <person name="Riley R."/>
            <person name="Labutti K."/>
            <person name="Andreopoulos B."/>
            <person name="Lipzen A."/>
            <person name="Chen C."/>
            <person name="Yanf M."/>
            <person name="Daum C."/>
            <person name="Ng V."/>
            <person name="Clum A."/>
            <person name="Steindorff A."/>
            <person name="Ohm R."/>
            <person name="Martin F."/>
            <person name="Silar P."/>
            <person name="Natvig D."/>
            <person name="Lalanne C."/>
            <person name="Gautier V."/>
            <person name="Ament-Velasquez S.L."/>
            <person name="Kruys A."/>
            <person name="Hutchinson M.I."/>
            <person name="Powell A.J."/>
            <person name="Barry K."/>
            <person name="Miller A.N."/>
            <person name="Grigoriev I.V."/>
            <person name="Debuchy R."/>
            <person name="Gladieux P."/>
            <person name="Thoren M.H."/>
            <person name="Johannesson H."/>
        </authorList>
    </citation>
    <scope>NUCLEOTIDE SEQUENCE</scope>
    <source>
        <strain evidence="7">CBS 626.80</strain>
    </source>
</reference>
<keyword evidence="3 5" id="KW-0808">Transferase</keyword>